<dbReference type="GO" id="GO:0009307">
    <property type="term" value="P:DNA restriction-modification system"/>
    <property type="evidence" value="ECO:0007669"/>
    <property type="project" value="UniProtKB-KW"/>
</dbReference>
<accession>A0AAX3FKV9</accession>
<reference evidence="7 8" key="1">
    <citation type="submission" date="2018-12" db="EMBL/GenBank/DDBJ databases">
        <authorList>
            <consortium name="Pathogen Informatics"/>
        </authorList>
    </citation>
    <scope>NUCLEOTIDE SEQUENCE [LARGE SCALE GENOMIC DNA]</scope>
    <source>
        <strain evidence="7 8">NCTC8529</strain>
    </source>
</reference>
<dbReference type="GO" id="GO:0003677">
    <property type="term" value="F:DNA binding"/>
    <property type="evidence" value="ECO:0007669"/>
    <property type="project" value="UniProtKB-KW"/>
</dbReference>
<name>A0AAX3FKV9_ACTEU</name>
<dbReference type="RefSeq" id="WP_039196318.1">
    <property type="nucleotide sequence ID" value="NZ_LR134310.1"/>
</dbReference>
<dbReference type="Gene3D" id="3.40.50.150">
    <property type="entry name" value="Vaccinia Virus protein VP39"/>
    <property type="match status" value="1"/>
</dbReference>
<dbReference type="AlphaFoldDB" id="A0AAX3FKV9"/>
<comment type="catalytic activity">
    <reaction evidence="5">
        <text>a 2'-deoxyadenosine in DNA + S-adenosyl-L-methionine = an N(6)-methyl-2'-deoxyadenosine in DNA + S-adenosyl-L-homocysteine + H(+)</text>
        <dbReference type="Rhea" id="RHEA:15197"/>
        <dbReference type="Rhea" id="RHEA-COMP:12418"/>
        <dbReference type="Rhea" id="RHEA-COMP:12419"/>
        <dbReference type="ChEBI" id="CHEBI:15378"/>
        <dbReference type="ChEBI" id="CHEBI:57856"/>
        <dbReference type="ChEBI" id="CHEBI:59789"/>
        <dbReference type="ChEBI" id="CHEBI:90615"/>
        <dbReference type="ChEBI" id="CHEBI:90616"/>
        <dbReference type="EC" id="2.1.1.72"/>
    </reaction>
</comment>
<dbReference type="GeneID" id="92744452"/>
<dbReference type="EC" id="2.1.1.72" evidence="1"/>
<keyword evidence="2" id="KW-0489">Methyltransferase</keyword>
<dbReference type="PRINTS" id="PR00507">
    <property type="entry name" value="N12N6MTFRASE"/>
</dbReference>
<dbReference type="GO" id="GO:0005524">
    <property type="term" value="F:ATP binding"/>
    <property type="evidence" value="ECO:0007669"/>
    <property type="project" value="UniProtKB-KW"/>
</dbReference>
<evidence type="ECO:0000256" key="4">
    <source>
        <dbReference type="ARBA" id="ARBA00022691"/>
    </source>
</evidence>
<evidence type="ECO:0000259" key="6">
    <source>
        <dbReference type="Pfam" id="PF07669"/>
    </source>
</evidence>
<dbReference type="InterPro" id="IPR011639">
    <property type="entry name" value="MethylTrfase_TaqI-like_dom"/>
</dbReference>
<dbReference type="InterPro" id="IPR029063">
    <property type="entry name" value="SAM-dependent_MTases_sf"/>
</dbReference>
<evidence type="ECO:0000313" key="7">
    <source>
        <dbReference type="EMBL" id="VEE92424.1"/>
    </source>
</evidence>
<evidence type="ECO:0000256" key="5">
    <source>
        <dbReference type="ARBA" id="ARBA00047942"/>
    </source>
</evidence>
<keyword evidence="4" id="KW-0949">S-adenosyl-L-methionine</keyword>
<dbReference type="EMBL" id="LR134310">
    <property type="protein sequence ID" value="VEE92424.1"/>
    <property type="molecule type" value="Genomic_DNA"/>
</dbReference>
<dbReference type="Proteomes" id="UP000268529">
    <property type="component" value="Chromosome"/>
</dbReference>
<evidence type="ECO:0000256" key="3">
    <source>
        <dbReference type="ARBA" id="ARBA00022679"/>
    </source>
</evidence>
<dbReference type="PANTHER" id="PTHR33841:SF1">
    <property type="entry name" value="DNA METHYLTRANSFERASE A"/>
    <property type="match status" value="1"/>
</dbReference>
<dbReference type="PROSITE" id="PS00092">
    <property type="entry name" value="N6_MTASE"/>
    <property type="match status" value="1"/>
</dbReference>
<dbReference type="SUPFAM" id="SSF53335">
    <property type="entry name" value="S-adenosyl-L-methionine-dependent methyltransferases"/>
    <property type="match status" value="1"/>
</dbReference>
<keyword evidence="3" id="KW-0808">Transferase</keyword>
<sequence>MCLNEAKQQLVALVKKYDAEKEFYSLSSYNEAQLRTDFLDPFFSILGWDIGNSKNKRTSEREVIVEESLRARASVNIKKPDYTFRLNSQRKFFVEAKKPNVQIKTDSSSAHQVRRYGFTAKLNISVLSNFEYLAIYDCSEKVDTKQDASYARVRLYNYKEYIDKFDEIIKLLGKESVYSGSFDEEWVDISEKIDTSKQTVDNVFFEQIKRWRYLLGENLIKANPNIPNFELNDVIQDYINSIIFLRVCEDRNIECYESLLDVTKDDQHKKFKSNLEKADKKYNSGLFKLKYIDQLINSPDSNLWIILKELYYPYNSYSFSVLSSDLLGSIYEQFLGEELILEDNQLILRPKDYNLNRDIISTPNFIIRRILDYTVSEYCKDKDDIKIYQGKFSDIACGSGAFLLEVYQRLQDILVDYYVKNDKNKLQKTGVNQYKLYFEDKKTLLLSCIWGIDKDFNAVKACRFGLLLKLLEQESDLTIQSENSILPDLSRNILWGNSLIEPSNRLSDQDELKINPLDLRNYKFDIIVGNPPYLATEYMKSLYPEEFEIYKEKYFVADKQFDKYYLFIERAFDLLNNNGLLGYIIPSKFVKLKSAEKFREFISLKHNFLFRLISFGSNQLFKNKSTYTSIAIFNKSNKNKLFLYQNIRDYKKWFDSSSVNDGEEKYVTVFKHPLSYDTWYLQNHQDELVLNHLRKICSPLEEIIGSKSISNGVQTSANSQYIHTSIDTDEKYIYFLFEGKEFKIEKELTKPYFKTDKNTPLYTFRNVQSNSFLIYPYSSNRGKLELLDIMTIKHNYPYGFNFLMRIKSSLLSRNIFPPITENDWYKYGRHQALENCNSCPKIIVGILSKGYKYSIDHEGVFISSGGTAGYSLINIPANCLYSIYYIQAVLSSKYSEWLVSLSGEIFEGGFIARGTKVQKQILIPNINFNNKIDKSMHDEIALLQKNLNDLFSKIEKANERDSIRYERMFESKKRMLDEKMKELYNLGELDDIVPSIENLYS</sequence>
<proteinExistence type="predicted"/>
<dbReference type="InterPro" id="IPR002052">
    <property type="entry name" value="DNA_methylase_N6_adenine_CS"/>
</dbReference>
<evidence type="ECO:0000256" key="2">
    <source>
        <dbReference type="ARBA" id="ARBA00022603"/>
    </source>
</evidence>
<dbReference type="PANTHER" id="PTHR33841">
    <property type="entry name" value="DNA METHYLTRANSFERASE YEEA-RELATED"/>
    <property type="match status" value="1"/>
</dbReference>
<dbReference type="InterPro" id="IPR050953">
    <property type="entry name" value="N4_N6_ade-DNA_methylase"/>
</dbReference>
<evidence type="ECO:0000313" key="8">
    <source>
        <dbReference type="Proteomes" id="UP000268529"/>
    </source>
</evidence>
<dbReference type="Pfam" id="PF07669">
    <property type="entry name" value="Eco57I"/>
    <property type="match status" value="1"/>
</dbReference>
<feature type="domain" description="Type II methyltransferase M.TaqI-like" evidence="6">
    <location>
        <begin position="448"/>
        <end position="621"/>
    </location>
</feature>
<dbReference type="GO" id="GO:0009035">
    <property type="term" value="F:type I site-specific deoxyribonuclease activity"/>
    <property type="evidence" value="ECO:0007669"/>
    <property type="project" value="UniProtKB-EC"/>
</dbReference>
<gene>
    <name evidence="7" type="ORF">NCTC8529_01846</name>
</gene>
<keyword evidence="7" id="KW-0378">Hydrolase</keyword>
<dbReference type="GO" id="GO:0009036">
    <property type="term" value="F:type II site-specific deoxyribonuclease activity"/>
    <property type="evidence" value="ECO:0007669"/>
    <property type="project" value="UniProtKB-EC"/>
</dbReference>
<dbReference type="REBASE" id="286157">
    <property type="entry name" value="Aeq8529ORF1846P"/>
</dbReference>
<organism evidence="7 8">
    <name type="scientific">Actinobacillus equuli</name>
    <dbReference type="NCBI Taxonomy" id="718"/>
    <lineage>
        <taxon>Bacteria</taxon>
        <taxon>Pseudomonadati</taxon>
        <taxon>Pseudomonadota</taxon>
        <taxon>Gammaproteobacteria</taxon>
        <taxon>Pasteurellales</taxon>
        <taxon>Pasteurellaceae</taxon>
        <taxon>Actinobacillus</taxon>
    </lineage>
</organism>
<dbReference type="GO" id="GO:0032259">
    <property type="term" value="P:methylation"/>
    <property type="evidence" value="ECO:0007669"/>
    <property type="project" value="UniProtKB-KW"/>
</dbReference>
<protein>
    <recommendedName>
        <fullName evidence="1">site-specific DNA-methyltransferase (adenine-specific)</fullName>
        <ecNumber evidence="1">2.1.1.72</ecNumber>
    </recommendedName>
</protein>
<dbReference type="GO" id="GO:0009007">
    <property type="term" value="F:site-specific DNA-methyltransferase (adenine-specific) activity"/>
    <property type="evidence" value="ECO:0007669"/>
    <property type="project" value="UniProtKB-EC"/>
</dbReference>
<evidence type="ECO:0000256" key="1">
    <source>
        <dbReference type="ARBA" id="ARBA00011900"/>
    </source>
</evidence>